<dbReference type="PANTHER" id="PTHR35936:SF17">
    <property type="entry name" value="ARGININE-BINDING EXTRACELLULAR PROTEIN ARTP"/>
    <property type="match status" value="1"/>
</dbReference>
<evidence type="ECO:0000313" key="7">
    <source>
        <dbReference type="EMBL" id="ANP90272.1"/>
    </source>
</evidence>
<evidence type="ECO:0000256" key="2">
    <source>
        <dbReference type="ARBA" id="ARBA00010333"/>
    </source>
</evidence>
<dbReference type="OrthoDB" id="9814231at2"/>
<keyword evidence="7" id="KW-0614">Plasmid</keyword>
<accession>A0A1B1CKG9</accession>
<feature type="signal peptide" evidence="5">
    <location>
        <begin position="1"/>
        <end position="22"/>
    </location>
</feature>
<gene>
    <name evidence="7" type="ORF">BA011_40775</name>
</gene>
<dbReference type="Gene3D" id="3.40.190.10">
    <property type="entry name" value="Periplasmic binding protein-like II"/>
    <property type="match status" value="2"/>
</dbReference>
<organism evidence="7 8">
    <name type="scientific">Rhizobium leguminosarum</name>
    <dbReference type="NCBI Taxonomy" id="384"/>
    <lineage>
        <taxon>Bacteria</taxon>
        <taxon>Pseudomonadati</taxon>
        <taxon>Pseudomonadota</taxon>
        <taxon>Alphaproteobacteria</taxon>
        <taxon>Hyphomicrobiales</taxon>
        <taxon>Rhizobiaceae</taxon>
        <taxon>Rhizobium/Agrobacterium group</taxon>
        <taxon>Rhizobium</taxon>
    </lineage>
</organism>
<dbReference type="SUPFAM" id="SSF53850">
    <property type="entry name" value="Periplasmic binding protein-like II"/>
    <property type="match status" value="1"/>
</dbReference>
<comment type="similarity">
    <text evidence="2 4">Belongs to the bacterial solute-binding protein 3 family.</text>
</comment>
<geneLocation type="plasmid" evidence="7 8">
    <name>unnamed7</name>
</geneLocation>
<reference evidence="7 8" key="1">
    <citation type="submission" date="2016-06" db="EMBL/GenBank/DDBJ databases">
        <title>Microsymbionts genomes from the relict species Vavilovia formosa.</title>
        <authorList>
            <person name="Chirak E."/>
            <person name="Kimeklis A."/>
            <person name="Andronov E."/>
        </authorList>
    </citation>
    <scope>NUCLEOTIDE SEQUENCE [LARGE SCALE GENOMIC DNA]</scope>
    <source>
        <strain evidence="7 8">Vaf10</strain>
        <plasmid evidence="8">Plasmid unnamed7</plasmid>
    </source>
</reference>
<proteinExistence type="inferred from homology"/>
<evidence type="ECO:0000256" key="4">
    <source>
        <dbReference type="RuleBase" id="RU003744"/>
    </source>
</evidence>
<dbReference type="Proteomes" id="UP000092691">
    <property type="component" value="Plasmid unnamed7"/>
</dbReference>
<dbReference type="SMART" id="SM00062">
    <property type="entry name" value="PBPb"/>
    <property type="match status" value="1"/>
</dbReference>
<dbReference type="AlphaFoldDB" id="A0A1B1CKG9"/>
<dbReference type="EMBL" id="CP016288">
    <property type="protein sequence ID" value="ANP90272.1"/>
    <property type="molecule type" value="Genomic_DNA"/>
</dbReference>
<feature type="domain" description="Solute-binding protein family 3/N-terminal" evidence="6">
    <location>
        <begin position="26"/>
        <end position="244"/>
    </location>
</feature>
<feature type="chain" id="PRO_5008521033" evidence="5">
    <location>
        <begin position="23"/>
        <end position="261"/>
    </location>
</feature>
<evidence type="ECO:0000256" key="1">
    <source>
        <dbReference type="ARBA" id="ARBA00004418"/>
    </source>
</evidence>
<dbReference type="Pfam" id="PF00497">
    <property type="entry name" value="SBP_bac_3"/>
    <property type="match status" value="1"/>
</dbReference>
<evidence type="ECO:0000256" key="3">
    <source>
        <dbReference type="ARBA" id="ARBA00022729"/>
    </source>
</evidence>
<keyword evidence="3 5" id="KW-0732">Signal</keyword>
<dbReference type="PROSITE" id="PS01039">
    <property type="entry name" value="SBP_BACTERIAL_3"/>
    <property type="match status" value="1"/>
</dbReference>
<name>A0A1B1CKG9_RHILE</name>
<dbReference type="InterPro" id="IPR001638">
    <property type="entry name" value="Solute-binding_3/MltF_N"/>
</dbReference>
<sequence>MCRGVIVLALGITTWANSQAFAADWTIGANIGNVPWEFAERDGSYAGFEVELVQELGKRLNRTIDIQNLPFEGLIPALLSDRIQIGIASMTITDERLKSLAFAQPYFDADQSVTTLASSSVTNLDGIKGARVAVESAATSDIWATKNEEKYAFESISRYDSMGPAILDLQAGRVDAFIADMPAIAFYIKDKPQFHIVDRVPTGEQYSLIFNKSFADIASINDVISQMKQDGFLAGLHKKWFGTDPAKDSSTVVVKPLPVAK</sequence>
<evidence type="ECO:0000256" key="5">
    <source>
        <dbReference type="SAM" id="SignalP"/>
    </source>
</evidence>
<dbReference type="PANTHER" id="PTHR35936">
    <property type="entry name" value="MEMBRANE-BOUND LYTIC MUREIN TRANSGLYCOSYLASE F"/>
    <property type="match status" value="1"/>
</dbReference>
<dbReference type="InterPro" id="IPR018313">
    <property type="entry name" value="SBP_3_CS"/>
</dbReference>
<evidence type="ECO:0000259" key="6">
    <source>
        <dbReference type="SMART" id="SM00062"/>
    </source>
</evidence>
<evidence type="ECO:0000313" key="8">
    <source>
        <dbReference type="Proteomes" id="UP000092691"/>
    </source>
</evidence>
<protein>
    <submittedName>
        <fullName evidence="7">ABC transporter substrate-binding protein</fullName>
    </submittedName>
</protein>
<comment type="subcellular location">
    <subcellularLocation>
        <location evidence="1">Periplasm</location>
    </subcellularLocation>
</comment>
<dbReference type="GO" id="GO:0042597">
    <property type="term" value="C:periplasmic space"/>
    <property type="evidence" value="ECO:0007669"/>
    <property type="project" value="UniProtKB-SubCell"/>
</dbReference>